<name>U4KQ74_9MOLU</name>
<evidence type="ECO:0000256" key="1">
    <source>
        <dbReference type="SAM" id="SignalP"/>
    </source>
</evidence>
<dbReference type="Proteomes" id="UP000032737">
    <property type="component" value="Chromosome"/>
</dbReference>
<dbReference type="OrthoDB" id="1072268at2"/>
<dbReference type="Gene3D" id="2.60.40.1080">
    <property type="match status" value="2"/>
</dbReference>
<keyword evidence="1" id="KW-0732">Signal</keyword>
<dbReference type="KEGG" id="abra:BN85315640"/>
<dbReference type="SUPFAM" id="SSF49373">
    <property type="entry name" value="Invasin/intimin cell-adhesion fragments"/>
    <property type="match status" value="1"/>
</dbReference>
<accession>U4KQ74</accession>
<dbReference type="InterPro" id="IPR008964">
    <property type="entry name" value="Invasin/intimin_cell_adhesion"/>
</dbReference>
<proteinExistence type="predicted"/>
<dbReference type="HOGENOM" id="CLU_1657002_0_0_14"/>
<dbReference type="STRING" id="61635.BN85315640"/>
<gene>
    <name evidence="2" type="ORF">BN85315640</name>
</gene>
<dbReference type="RefSeq" id="WP_030005437.1">
    <property type="nucleotide sequence ID" value="NC_022549.1"/>
</dbReference>
<dbReference type="AlphaFoldDB" id="U4KQ74"/>
<organism evidence="2 3">
    <name type="scientific">Acholeplasma brassicae</name>
    <dbReference type="NCBI Taxonomy" id="61635"/>
    <lineage>
        <taxon>Bacteria</taxon>
        <taxon>Bacillati</taxon>
        <taxon>Mycoplasmatota</taxon>
        <taxon>Mollicutes</taxon>
        <taxon>Acholeplasmatales</taxon>
        <taxon>Acholeplasmataceae</taxon>
        <taxon>Acholeplasma</taxon>
    </lineage>
</organism>
<protein>
    <recommendedName>
        <fullName evidence="4">BIG2 domain-containing protein</fullName>
    </recommendedName>
</protein>
<evidence type="ECO:0000313" key="3">
    <source>
        <dbReference type="Proteomes" id="UP000032737"/>
    </source>
</evidence>
<evidence type="ECO:0008006" key="4">
    <source>
        <dbReference type="Google" id="ProtNLM"/>
    </source>
</evidence>
<dbReference type="EMBL" id="FO681348">
    <property type="protein sequence ID" value="CCV66585.1"/>
    <property type="molecule type" value="Genomic_DNA"/>
</dbReference>
<dbReference type="PROSITE" id="PS51257">
    <property type="entry name" value="PROKAR_LIPOPROTEIN"/>
    <property type="match status" value="1"/>
</dbReference>
<keyword evidence="3" id="KW-1185">Reference proteome</keyword>
<sequence length="159" mass="17102">MNKMMVVLFLLLGLGLASCEEAPEISLTDDIIELEVGETKQISAEVTKGFELEFFLPNETVAKLEGTSITGVSAGEVMLTVKVKDKDIEKTITVKVTQQVVEVSSINVTGDNVGFVGEEITLIAEVLPTNATNKDVVWTSSDELIETVTNGVVSLLKAR</sequence>
<evidence type="ECO:0000313" key="2">
    <source>
        <dbReference type="EMBL" id="CCV66585.1"/>
    </source>
</evidence>
<feature type="signal peptide" evidence="1">
    <location>
        <begin position="1"/>
        <end position="19"/>
    </location>
</feature>
<reference evidence="2 3" key="1">
    <citation type="journal article" date="2013" name="J. Mol. Microbiol. Biotechnol.">
        <title>Analysis of the Complete Genomes of Acholeplasma brassicae , A. palmae and A. laidlawii and Their Comparison to the Obligate Parasites from ' Candidatus Phytoplasma'.</title>
        <authorList>
            <person name="Kube M."/>
            <person name="Siewert C."/>
            <person name="Migdoll A.M."/>
            <person name="Duduk B."/>
            <person name="Holz S."/>
            <person name="Rabus R."/>
            <person name="Seemuller E."/>
            <person name="Mitrovic J."/>
            <person name="Muller I."/>
            <person name="Buttner C."/>
            <person name="Reinhardt R."/>
        </authorList>
    </citation>
    <scope>NUCLEOTIDE SEQUENCE [LARGE SCALE GENOMIC DNA]</scope>
    <source>
        <strain evidence="3">0502</strain>
    </source>
</reference>
<feature type="chain" id="PRO_5004650713" description="BIG2 domain-containing protein" evidence="1">
    <location>
        <begin position="20"/>
        <end position="159"/>
    </location>
</feature>